<dbReference type="AlphaFoldDB" id="A0A4Q1BL95"/>
<keyword evidence="2" id="KW-1185">Reference proteome</keyword>
<gene>
    <name evidence="1" type="ORF">M231_04194</name>
</gene>
<reference evidence="1 2" key="1">
    <citation type="submission" date="2016-06" db="EMBL/GenBank/DDBJ databases">
        <title>Evolution of pathogenesis and genome organization in the Tremellales.</title>
        <authorList>
            <person name="Cuomo C."/>
            <person name="Litvintseva A."/>
            <person name="Heitman J."/>
            <person name="Chen Y."/>
            <person name="Sun S."/>
            <person name="Springer D."/>
            <person name="Dromer F."/>
            <person name="Young S."/>
            <person name="Zeng Q."/>
            <person name="Chapman S."/>
            <person name="Gujja S."/>
            <person name="Saif S."/>
            <person name="Birren B."/>
        </authorList>
    </citation>
    <scope>NUCLEOTIDE SEQUENCE [LARGE SCALE GENOMIC DNA]</scope>
    <source>
        <strain evidence="1 2">ATCC 28783</strain>
    </source>
</reference>
<proteinExistence type="predicted"/>
<protein>
    <submittedName>
        <fullName evidence="1">Uncharacterized protein</fullName>
    </submittedName>
</protein>
<comment type="caution">
    <text evidence="1">The sequence shown here is derived from an EMBL/GenBank/DDBJ whole genome shotgun (WGS) entry which is preliminary data.</text>
</comment>
<sequence>MDSIAYDDYSSRVTYDVLSAALNTFLLDDLTRWRLSVTKELTLRDGGDWNTPTEPTTAQLHDLDADVNERKQEGLHMKDVAAEIQAKAAAESQPRKGTIVQTTSESLEKEVERIRSQPFGSELYQAVLNDEKQARIDATEVCRQLCQEFSRIVKTVVTLVRDLKKLASDVSDLKVEVPDSAESIILEVIWQIVSGPLTGQHSHMRQELHSDWLRQYGDYRRDFESRLELE</sequence>
<dbReference type="EMBL" id="SDIL01000046">
    <property type="protein sequence ID" value="RXK38561.1"/>
    <property type="molecule type" value="Genomic_DNA"/>
</dbReference>
<dbReference type="VEuPathDB" id="FungiDB:TREMEDRAFT_59764"/>
<dbReference type="InParanoid" id="A0A4Q1BL95"/>
<accession>A0A4Q1BL95</accession>
<name>A0A4Q1BL95_TREME</name>
<dbReference type="Proteomes" id="UP000289152">
    <property type="component" value="Unassembled WGS sequence"/>
</dbReference>
<evidence type="ECO:0000313" key="1">
    <source>
        <dbReference type="EMBL" id="RXK38561.1"/>
    </source>
</evidence>
<organism evidence="1 2">
    <name type="scientific">Tremella mesenterica</name>
    <name type="common">Jelly fungus</name>
    <dbReference type="NCBI Taxonomy" id="5217"/>
    <lineage>
        <taxon>Eukaryota</taxon>
        <taxon>Fungi</taxon>
        <taxon>Dikarya</taxon>
        <taxon>Basidiomycota</taxon>
        <taxon>Agaricomycotina</taxon>
        <taxon>Tremellomycetes</taxon>
        <taxon>Tremellales</taxon>
        <taxon>Tremellaceae</taxon>
        <taxon>Tremella</taxon>
    </lineage>
</organism>
<evidence type="ECO:0000313" key="2">
    <source>
        <dbReference type="Proteomes" id="UP000289152"/>
    </source>
</evidence>